<proteinExistence type="predicted"/>
<accession>A0ABR2RYV8</accession>
<protein>
    <submittedName>
        <fullName evidence="2">Uncharacterized protein</fullName>
    </submittedName>
</protein>
<dbReference type="Proteomes" id="UP001396334">
    <property type="component" value="Unassembled WGS sequence"/>
</dbReference>
<comment type="caution">
    <text evidence="2">The sequence shown here is derived from an EMBL/GenBank/DDBJ whole genome shotgun (WGS) entry which is preliminary data.</text>
</comment>
<feature type="compositionally biased region" description="Basic and acidic residues" evidence="1">
    <location>
        <begin position="179"/>
        <end position="194"/>
    </location>
</feature>
<evidence type="ECO:0000313" key="3">
    <source>
        <dbReference type="Proteomes" id="UP001396334"/>
    </source>
</evidence>
<reference evidence="2 3" key="1">
    <citation type="journal article" date="2024" name="G3 (Bethesda)">
        <title>Genome assembly of Hibiscus sabdariffa L. provides insights into metabolisms of medicinal natural products.</title>
        <authorList>
            <person name="Kim T."/>
        </authorList>
    </citation>
    <scope>NUCLEOTIDE SEQUENCE [LARGE SCALE GENOMIC DNA]</scope>
    <source>
        <strain evidence="2">TK-2024</strain>
        <tissue evidence="2">Old leaves</tissue>
    </source>
</reference>
<name>A0ABR2RYV8_9ROSI</name>
<evidence type="ECO:0000313" key="2">
    <source>
        <dbReference type="EMBL" id="KAK9018151.1"/>
    </source>
</evidence>
<organism evidence="2 3">
    <name type="scientific">Hibiscus sabdariffa</name>
    <name type="common">roselle</name>
    <dbReference type="NCBI Taxonomy" id="183260"/>
    <lineage>
        <taxon>Eukaryota</taxon>
        <taxon>Viridiplantae</taxon>
        <taxon>Streptophyta</taxon>
        <taxon>Embryophyta</taxon>
        <taxon>Tracheophyta</taxon>
        <taxon>Spermatophyta</taxon>
        <taxon>Magnoliopsida</taxon>
        <taxon>eudicotyledons</taxon>
        <taxon>Gunneridae</taxon>
        <taxon>Pentapetalae</taxon>
        <taxon>rosids</taxon>
        <taxon>malvids</taxon>
        <taxon>Malvales</taxon>
        <taxon>Malvaceae</taxon>
        <taxon>Malvoideae</taxon>
        <taxon>Hibiscus</taxon>
    </lineage>
</organism>
<gene>
    <name evidence="2" type="ORF">V6N11_001132</name>
</gene>
<dbReference type="EMBL" id="JBBPBN010000019">
    <property type="protein sequence ID" value="KAK9018151.1"/>
    <property type="molecule type" value="Genomic_DNA"/>
</dbReference>
<sequence length="251" mass="26901">MKNPTLVEKFRPRIQVSCRKTHTNARGKATDGAGKVAREIADVESRRFAALTNIESEIVMGEELNAQSVMVDHVLKGKSVTPTASDIKLASKRQELVQGGSGEILEISGYPKPVLLRGSGSGSSGTNSTEGVVVSSSNVASLDVIVPSRVSLNPKDHVAVRVLERGSDLNHTTRNGGKVVERKGGLNQKKPDAKPTSKVALGEWIGDLEKELARLEKQRPLASTICSAPTEAVDTGVQWRENTAFGQDLEK</sequence>
<evidence type="ECO:0000256" key="1">
    <source>
        <dbReference type="SAM" id="MobiDB-lite"/>
    </source>
</evidence>
<feature type="region of interest" description="Disordered" evidence="1">
    <location>
        <begin position="172"/>
        <end position="194"/>
    </location>
</feature>
<keyword evidence="3" id="KW-1185">Reference proteome</keyword>